<reference evidence="2" key="1">
    <citation type="journal article" date="2020" name="Stud. Mycol.">
        <title>101 Dothideomycetes genomes: a test case for predicting lifestyles and emergence of pathogens.</title>
        <authorList>
            <person name="Haridas S."/>
            <person name="Albert R."/>
            <person name="Binder M."/>
            <person name="Bloem J."/>
            <person name="Labutti K."/>
            <person name="Salamov A."/>
            <person name="Andreopoulos B."/>
            <person name="Baker S."/>
            <person name="Barry K."/>
            <person name="Bills G."/>
            <person name="Bluhm B."/>
            <person name="Cannon C."/>
            <person name="Castanera R."/>
            <person name="Culley D."/>
            <person name="Daum C."/>
            <person name="Ezra D."/>
            <person name="Gonzalez J."/>
            <person name="Henrissat B."/>
            <person name="Kuo A."/>
            <person name="Liang C."/>
            <person name="Lipzen A."/>
            <person name="Lutzoni F."/>
            <person name="Magnuson J."/>
            <person name="Mondo S."/>
            <person name="Nolan M."/>
            <person name="Ohm R."/>
            <person name="Pangilinan J."/>
            <person name="Park H.-J."/>
            <person name="Ramirez L."/>
            <person name="Alfaro M."/>
            <person name="Sun H."/>
            <person name="Tritt A."/>
            <person name="Yoshinaga Y."/>
            <person name="Zwiers L.-H."/>
            <person name="Turgeon B."/>
            <person name="Goodwin S."/>
            <person name="Spatafora J."/>
            <person name="Crous P."/>
            <person name="Grigoriev I."/>
        </authorList>
    </citation>
    <scope>NUCLEOTIDE SEQUENCE</scope>
    <source>
        <strain evidence="2">CBS 121167</strain>
    </source>
</reference>
<sequence>MASPLLRIPAELLFLIIADLDFPGLTHLRATCRTFASIIPPQYWDHEVLASADDSLWAVKHNRLTCAWCERMRPATLFTDKQKIRSASSRACIDCLLPPDYNCDYIVPKNAHRTCFSRERKPKMEERKNNICQYCHNVFPRWGCRDALRAVCCECFNEDWETTDKRIREILTVENCLKKIGPGFCHGQGNEYDSWDLEVLRSTDPDYLGYMAFGCCSYWLGDDEIPTWREEWRGVTTTIARN</sequence>
<accession>A0A6A6AWX7</accession>
<evidence type="ECO:0000259" key="1">
    <source>
        <dbReference type="PROSITE" id="PS50181"/>
    </source>
</evidence>
<evidence type="ECO:0000313" key="3">
    <source>
        <dbReference type="Proteomes" id="UP000799438"/>
    </source>
</evidence>
<dbReference type="InterPro" id="IPR001810">
    <property type="entry name" value="F-box_dom"/>
</dbReference>
<protein>
    <recommendedName>
        <fullName evidence="1">F-box domain-containing protein</fullName>
    </recommendedName>
</protein>
<dbReference type="Proteomes" id="UP000799438">
    <property type="component" value="Unassembled WGS sequence"/>
</dbReference>
<feature type="domain" description="F-box" evidence="1">
    <location>
        <begin position="2"/>
        <end position="47"/>
    </location>
</feature>
<dbReference type="PROSITE" id="PS50181">
    <property type="entry name" value="FBOX"/>
    <property type="match status" value="1"/>
</dbReference>
<dbReference type="EMBL" id="ML995578">
    <property type="protein sequence ID" value="KAF2135485.1"/>
    <property type="molecule type" value="Genomic_DNA"/>
</dbReference>
<dbReference type="GeneID" id="54299010"/>
<dbReference type="RefSeq" id="XP_033391203.1">
    <property type="nucleotide sequence ID" value="XM_033541514.1"/>
</dbReference>
<evidence type="ECO:0000313" key="2">
    <source>
        <dbReference type="EMBL" id="KAF2135485.1"/>
    </source>
</evidence>
<name>A0A6A6AWX7_9PEZI</name>
<proteinExistence type="predicted"/>
<organism evidence="2 3">
    <name type="scientific">Aplosporella prunicola CBS 121167</name>
    <dbReference type="NCBI Taxonomy" id="1176127"/>
    <lineage>
        <taxon>Eukaryota</taxon>
        <taxon>Fungi</taxon>
        <taxon>Dikarya</taxon>
        <taxon>Ascomycota</taxon>
        <taxon>Pezizomycotina</taxon>
        <taxon>Dothideomycetes</taxon>
        <taxon>Dothideomycetes incertae sedis</taxon>
        <taxon>Botryosphaeriales</taxon>
        <taxon>Aplosporellaceae</taxon>
        <taxon>Aplosporella</taxon>
    </lineage>
</organism>
<keyword evidence="3" id="KW-1185">Reference proteome</keyword>
<dbReference type="OrthoDB" id="5281164at2759"/>
<gene>
    <name evidence="2" type="ORF">K452DRAFT_293176</name>
</gene>
<dbReference type="AlphaFoldDB" id="A0A6A6AWX7"/>